<dbReference type="AlphaFoldDB" id="A0A9P6LYC3"/>
<name>A0A9P6LYC3_MORAP</name>
<evidence type="ECO:0000256" key="1">
    <source>
        <dbReference type="SAM" id="MobiDB-lite"/>
    </source>
</evidence>
<feature type="region of interest" description="Disordered" evidence="1">
    <location>
        <begin position="40"/>
        <end position="69"/>
    </location>
</feature>
<organism evidence="2 3">
    <name type="scientific">Mortierella alpina</name>
    <name type="common">Oleaginous fungus</name>
    <name type="synonym">Mortierella renispora</name>
    <dbReference type="NCBI Taxonomy" id="64518"/>
    <lineage>
        <taxon>Eukaryota</taxon>
        <taxon>Fungi</taxon>
        <taxon>Fungi incertae sedis</taxon>
        <taxon>Mucoromycota</taxon>
        <taxon>Mortierellomycotina</taxon>
        <taxon>Mortierellomycetes</taxon>
        <taxon>Mortierellales</taxon>
        <taxon>Mortierellaceae</taxon>
        <taxon>Mortierella</taxon>
    </lineage>
</organism>
<dbReference type="EMBL" id="JAAAHY010001252">
    <property type="protein sequence ID" value="KAF9950914.1"/>
    <property type="molecule type" value="Genomic_DNA"/>
</dbReference>
<reference evidence="2" key="1">
    <citation type="journal article" date="2020" name="Fungal Divers.">
        <title>Resolving the Mortierellaceae phylogeny through synthesis of multi-gene phylogenetics and phylogenomics.</title>
        <authorList>
            <person name="Vandepol N."/>
            <person name="Liber J."/>
            <person name="Desiro A."/>
            <person name="Na H."/>
            <person name="Kennedy M."/>
            <person name="Barry K."/>
            <person name="Grigoriev I.V."/>
            <person name="Miller A.N."/>
            <person name="O'Donnell K."/>
            <person name="Stajich J.E."/>
            <person name="Bonito G."/>
        </authorList>
    </citation>
    <scope>NUCLEOTIDE SEQUENCE</scope>
    <source>
        <strain evidence="2">CK1249</strain>
    </source>
</reference>
<comment type="caution">
    <text evidence="2">The sequence shown here is derived from an EMBL/GenBank/DDBJ whole genome shotgun (WGS) entry which is preliminary data.</text>
</comment>
<proteinExistence type="predicted"/>
<feature type="compositionally biased region" description="Basic and acidic residues" evidence="1">
    <location>
        <begin position="12"/>
        <end position="22"/>
    </location>
</feature>
<sequence>MLYRRDRHTVKRRLEEDSDGVHLSRSGLTKRSIALLRNLMNQNSKPSKTSKQGTPVSKNKTTGEPEIYL</sequence>
<dbReference type="Proteomes" id="UP000738359">
    <property type="component" value="Unassembled WGS sequence"/>
</dbReference>
<protein>
    <submittedName>
        <fullName evidence="2">Uncharacterized protein</fullName>
    </submittedName>
</protein>
<gene>
    <name evidence="2" type="ORF">BGZ70_001186</name>
</gene>
<accession>A0A9P6LYC3</accession>
<keyword evidence="3" id="KW-1185">Reference proteome</keyword>
<evidence type="ECO:0000313" key="3">
    <source>
        <dbReference type="Proteomes" id="UP000738359"/>
    </source>
</evidence>
<feature type="region of interest" description="Disordered" evidence="1">
    <location>
        <begin position="1"/>
        <end position="25"/>
    </location>
</feature>
<evidence type="ECO:0000313" key="2">
    <source>
        <dbReference type="EMBL" id="KAF9950914.1"/>
    </source>
</evidence>
<feature type="compositionally biased region" description="Basic residues" evidence="1">
    <location>
        <begin position="1"/>
        <end position="11"/>
    </location>
</feature>
<feature type="compositionally biased region" description="Polar residues" evidence="1">
    <location>
        <begin position="40"/>
        <end position="62"/>
    </location>
</feature>